<keyword evidence="1" id="KW-0732">Signal</keyword>
<dbReference type="WBParaSite" id="TREG1_56590.1">
    <property type="protein sequence ID" value="TREG1_56590.1"/>
    <property type="gene ID" value="TREG1_56590"/>
</dbReference>
<protein>
    <submittedName>
        <fullName evidence="3">Uncharacterized protein</fullName>
    </submittedName>
</protein>
<reference evidence="2" key="1">
    <citation type="submission" date="2022-06" db="EMBL/GenBank/DDBJ databases">
        <authorList>
            <person name="Berger JAMES D."/>
            <person name="Berger JAMES D."/>
        </authorList>
    </citation>
    <scope>NUCLEOTIDE SEQUENCE [LARGE SCALE GENOMIC DNA]</scope>
</reference>
<evidence type="ECO:0000313" key="2">
    <source>
        <dbReference type="Proteomes" id="UP000050795"/>
    </source>
</evidence>
<dbReference type="Proteomes" id="UP000050795">
    <property type="component" value="Unassembled WGS sequence"/>
</dbReference>
<organism evidence="2 3">
    <name type="scientific">Trichobilharzia regenti</name>
    <name type="common">Nasal bird schistosome</name>
    <dbReference type="NCBI Taxonomy" id="157069"/>
    <lineage>
        <taxon>Eukaryota</taxon>
        <taxon>Metazoa</taxon>
        <taxon>Spiralia</taxon>
        <taxon>Lophotrochozoa</taxon>
        <taxon>Platyhelminthes</taxon>
        <taxon>Trematoda</taxon>
        <taxon>Digenea</taxon>
        <taxon>Strigeidida</taxon>
        <taxon>Schistosomatoidea</taxon>
        <taxon>Schistosomatidae</taxon>
        <taxon>Trichobilharzia</taxon>
    </lineage>
</organism>
<proteinExistence type="predicted"/>
<keyword evidence="2" id="KW-1185">Reference proteome</keyword>
<accession>A0AA85K5S0</accession>
<evidence type="ECO:0000313" key="3">
    <source>
        <dbReference type="WBParaSite" id="TREG1_56590.1"/>
    </source>
</evidence>
<reference evidence="3" key="2">
    <citation type="submission" date="2023-11" db="UniProtKB">
        <authorList>
            <consortium name="WormBaseParasite"/>
        </authorList>
    </citation>
    <scope>IDENTIFICATION</scope>
</reference>
<feature type="chain" id="PRO_5041683023" evidence="1">
    <location>
        <begin position="28"/>
        <end position="136"/>
    </location>
</feature>
<name>A0AA85K5S0_TRIRE</name>
<feature type="signal peptide" evidence="1">
    <location>
        <begin position="1"/>
        <end position="27"/>
    </location>
</feature>
<evidence type="ECO:0000256" key="1">
    <source>
        <dbReference type="SAM" id="SignalP"/>
    </source>
</evidence>
<dbReference type="AlphaFoldDB" id="A0AA85K5S0"/>
<sequence length="136" mass="15419">MMRRLMNCFTITIYILVNILVNYKCSAIVCYECDYCPQVDTSTPTKSGCSACLTAGVNHEVSRLCLDRWQGRPDNFPTINYEKCFGNLCNRKNYTSIIENPISCFVCDDCLHRNEAVEYMCGACATRNSSGTINKY</sequence>